<feature type="binding site" evidence="9 11">
    <location>
        <position position="107"/>
    </location>
    <ligand>
        <name>substrate</name>
    </ligand>
</feature>
<evidence type="ECO:0000259" key="17">
    <source>
        <dbReference type="Pfam" id="PF01488"/>
    </source>
</evidence>
<dbReference type="PANTHER" id="PTHR43013:SF1">
    <property type="entry name" value="GLUTAMYL-TRNA REDUCTASE"/>
    <property type="match status" value="1"/>
</dbReference>
<dbReference type="InterPro" id="IPR006151">
    <property type="entry name" value="Shikm_DH/Glu-tRNA_Rdtase"/>
</dbReference>
<evidence type="ECO:0000256" key="8">
    <source>
        <dbReference type="ARBA" id="ARBA00068659"/>
    </source>
</evidence>
<dbReference type="UniPathway" id="UPA00251">
    <property type="reaction ID" value="UER00316"/>
</dbReference>
<evidence type="ECO:0000256" key="14">
    <source>
        <dbReference type="RuleBase" id="RU000584"/>
    </source>
</evidence>
<dbReference type="SUPFAM" id="SSF69075">
    <property type="entry name" value="Glutamyl tRNA-reductase dimerization domain"/>
    <property type="match status" value="1"/>
</dbReference>
<feature type="binding site" evidence="9 11">
    <location>
        <begin position="112"/>
        <end position="114"/>
    </location>
    <ligand>
        <name>substrate</name>
    </ligand>
</feature>
<comment type="catalytic activity">
    <reaction evidence="7 9 14">
        <text>(S)-4-amino-5-oxopentanoate + tRNA(Glu) + NADP(+) = L-glutamyl-tRNA(Glu) + NADPH + H(+)</text>
        <dbReference type="Rhea" id="RHEA:12344"/>
        <dbReference type="Rhea" id="RHEA-COMP:9663"/>
        <dbReference type="Rhea" id="RHEA-COMP:9680"/>
        <dbReference type="ChEBI" id="CHEBI:15378"/>
        <dbReference type="ChEBI" id="CHEBI:57501"/>
        <dbReference type="ChEBI" id="CHEBI:57783"/>
        <dbReference type="ChEBI" id="CHEBI:58349"/>
        <dbReference type="ChEBI" id="CHEBI:78442"/>
        <dbReference type="ChEBI" id="CHEBI:78520"/>
        <dbReference type="EC" id="1.2.1.70"/>
    </reaction>
</comment>
<comment type="similarity">
    <text evidence="2 9 14">Belongs to the glutamyl-tRNA reductase family.</text>
</comment>
<feature type="coiled-coil region" evidence="15">
    <location>
        <begin position="298"/>
        <end position="328"/>
    </location>
</feature>
<evidence type="ECO:0000256" key="10">
    <source>
        <dbReference type="PIRSR" id="PIRSR000445-1"/>
    </source>
</evidence>
<dbReference type="RefSeq" id="WP_114278079.1">
    <property type="nucleotide sequence ID" value="NZ_QPJY01000001.1"/>
</dbReference>
<accession>A0A369CGL0</accession>
<dbReference type="PIRSF" id="PIRSF000445">
    <property type="entry name" value="4pyrrol_synth_GluRdtase"/>
    <property type="match status" value="1"/>
</dbReference>
<comment type="function">
    <text evidence="9">Catalyzes the NADPH-dependent reduction of glutamyl-tRNA(Glu) to glutamate 1-semialdehyde (GSA).</text>
</comment>
<dbReference type="Pfam" id="PF05201">
    <property type="entry name" value="GlutR_N"/>
    <property type="match status" value="1"/>
</dbReference>
<keyword evidence="4 9" id="KW-0521">NADP</keyword>
<dbReference type="SUPFAM" id="SSF69742">
    <property type="entry name" value="Glutamyl tRNA-reductase catalytic, N-terminal domain"/>
    <property type="match status" value="1"/>
</dbReference>
<gene>
    <name evidence="9" type="primary">hemA</name>
    <name evidence="19" type="ORF">DFQ59_101513</name>
</gene>
<dbReference type="GO" id="GO:0050661">
    <property type="term" value="F:NADP binding"/>
    <property type="evidence" value="ECO:0007669"/>
    <property type="project" value="InterPro"/>
</dbReference>
<protein>
    <recommendedName>
        <fullName evidence="8 9">Glutamyl-tRNA reductase</fullName>
        <shortName evidence="9">GluTR</shortName>
        <ecNumber evidence="3 9">1.2.1.70</ecNumber>
    </recommendedName>
</protein>
<dbReference type="Gene3D" id="3.40.50.720">
    <property type="entry name" value="NAD(P)-binding Rossmann-like Domain"/>
    <property type="match status" value="1"/>
</dbReference>
<dbReference type="FunFam" id="3.30.460.30:FF:000001">
    <property type="entry name" value="Glutamyl-tRNA reductase"/>
    <property type="match status" value="1"/>
</dbReference>
<dbReference type="InterPro" id="IPR000343">
    <property type="entry name" value="4pyrrol_synth_GluRdtase"/>
</dbReference>
<dbReference type="Pfam" id="PF01488">
    <property type="entry name" value="Shikimate_DH"/>
    <property type="match status" value="1"/>
</dbReference>
<dbReference type="Pfam" id="PF00745">
    <property type="entry name" value="GlutR_dimer"/>
    <property type="match status" value="1"/>
</dbReference>
<dbReference type="SUPFAM" id="SSF51735">
    <property type="entry name" value="NAD(P)-binding Rossmann-fold domains"/>
    <property type="match status" value="1"/>
</dbReference>
<evidence type="ECO:0000256" key="2">
    <source>
        <dbReference type="ARBA" id="ARBA00005916"/>
    </source>
</evidence>
<comment type="miscellaneous">
    <text evidence="9">During catalysis, the active site Cys acts as a nucleophile attacking the alpha-carbonyl group of tRNA-bound glutamate with the formation of a thioester intermediate between enzyme and glutamate, and the concomitant release of tRNA(Glu). The thioester intermediate is finally reduced by direct hydride transfer from NADPH, to form the product GSA.</text>
</comment>
<dbReference type="InterPro" id="IPR036291">
    <property type="entry name" value="NAD(P)-bd_dom_sf"/>
</dbReference>
<dbReference type="OrthoDB" id="110209at2"/>
<dbReference type="InterPro" id="IPR018214">
    <property type="entry name" value="GluRdtase_CS"/>
</dbReference>
<sequence length="420" mass="46832">MSLLAFGINHKTAPVAIRERVSFAPDRLADALRELVSQPRVQEAAILSTCNRTELYCNTEDDDIAPVVEWFRRYHELRAEEIEPYIYIHPQLEAVRHIMRVASGLDSLVLGEPQILGQMKDAYNTANEAGTVGTLLGRLFQHCFAVAKQVRTDTAIGESPVSVAFAAVSLARQIFTDLSETTALCIGAGETIELAARHLHEHGVARMIIANRTLERAHLLAGEFGAYAIPLDELPAHLEEADIVVASTAAPLPILGKGAVERALKARKHRPMFMVDIAVPRDIEPEVAELDDVYLYTVDDLQEVIRENQESRREAAAQAEEIVNLQSAHFMGWLRSLRAVDLVRAYRSEAERLRDQELDKARRLLARGDDPEQVLYLLARGLTNKLVHRPSVTLRQAGYDERAELIEFASELLGVKTDVD</sequence>
<evidence type="ECO:0000256" key="3">
    <source>
        <dbReference type="ARBA" id="ARBA00012970"/>
    </source>
</evidence>
<feature type="domain" description="Glutamyl-tRNA reductase N-terminal" evidence="18">
    <location>
        <begin position="7"/>
        <end position="154"/>
    </location>
</feature>
<comment type="caution">
    <text evidence="19">The sequence shown here is derived from an EMBL/GenBank/DDBJ whole genome shotgun (WGS) entry which is preliminary data.</text>
</comment>
<dbReference type="AlphaFoldDB" id="A0A369CGL0"/>
<keyword evidence="20" id="KW-1185">Reference proteome</keyword>
<dbReference type="HAMAP" id="MF_00087">
    <property type="entry name" value="Glu_tRNA_reductase"/>
    <property type="match status" value="1"/>
</dbReference>
<keyword evidence="15" id="KW-0175">Coiled coil</keyword>
<dbReference type="GO" id="GO:0019353">
    <property type="term" value="P:protoporphyrinogen IX biosynthetic process from glutamate"/>
    <property type="evidence" value="ECO:0007669"/>
    <property type="project" value="TreeGrafter"/>
</dbReference>
<evidence type="ECO:0000259" key="18">
    <source>
        <dbReference type="Pfam" id="PF05201"/>
    </source>
</evidence>
<evidence type="ECO:0000256" key="5">
    <source>
        <dbReference type="ARBA" id="ARBA00023002"/>
    </source>
</evidence>
<dbReference type="PROSITE" id="PS00747">
    <property type="entry name" value="GLUTR"/>
    <property type="match status" value="1"/>
</dbReference>
<comment type="subunit">
    <text evidence="9">Homodimer.</text>
</comment>
<dbReference type="InterPro" id="IPR015896">
    <property type="entry name" value="4pyrrol_synth_GluRdtase_dimer"/>
</dbReference>
<evidence type="ECO:0000256" key="15">
    <source>
        <dbReference type="SAM" id="Coils"/>
    </source>
</evidence>
<evidence type="ECO:0000313" key="20">
    <source>
        <dbReference type="Proteomes" id="UP000252707"/>
    </source>
</evidence>
<comment type="pathway">
    <text evidence="1 9 14">Porphyrin-containing compound metabolism; protoporphyrin-IX biosynthesis; 5-aminolevulinate from L-glutamyl-tRNA(Glu): step 1/2.</text>
</comment>
<dbReference type="PANTHER" id="PTHR43013">
    <property type="entry name" value="GLUTAMYL-TRNA REDUCTASE"/>
    <property type="match status" value="1"/>
</dbReference>
<dbReference type="InterPro" id="IPR015895">
    <property type="entry name" value="4pyrrol_synth_GluRdtase_N"/>
</dbReference>
<organism evidence="19 20">
    <name type="scientific">Thioalbus denitrificans</name>
    <dbReference type="NCBI Taxonomy" id="547122"/>
    <lineage>
        <taxon>Bacteria</taxon>
        <taxon>Pseudomonadati</taxon>
        <taxon>Pseudomonadota</taxon>
        <taxon>Gammaproteobacteria</taxon>
        <taxon>Chromatiales</taxon>
        <taxon>Ectothiorhodospiraceae</taxon>
        <taxon>Thioalbus</taxon>
    </lineage>
</organism>
<feature type="binding site" evidence="9 11">
    <location>
        <begin position="49"/>
        <end position="52"/>
    </location>
    <ligand>
        <name>substrate</name>
    </ligand>
</feature>
<evidence type="ECO:0000256" key="13">
    <source>
        <dbReference type="PIRSR" id="PIRSR000445-4"/>
    </source>
</evidence>
<dbReference type="EMBL" id="QPJY01000001">
    <property type="protein sequence ID" value="RCX33212.1"/>
    <property type="molecule type" value="Genomic_DNA"/>
</dbReference>
<keyword evidence="5 9" id="KW-0560">Oxidoreductase</keyword>
<feature type="domain" description="Tetrapyrrole biosynthesis glutamyl-tRNA reductase dimerisation" evidence="16">
    <location>
        <begin position="318"/>
        <end position="414"/>
    </location>
</feature>
<evidence type="ECO:0000256" key="9">
    <source>
        <dbReference type="HAMAP-Rule" id="MF_00087"/>
    </source>
</evidence>
<name>A0A369CGL0_9GAMM</name>
<dbReference type="Gene3D" id="3.30.460.30">
    <property type="entry name" value="Glutamyl-tRNA reductase, N-terminal domain"/>
    <property type="match status" value="1"/>
</dbReference>
<proteinExistence type="inferred from homology"/>
<keyword evidence="6 9" id="KW-0627">Porphyrin biosynthesis</keyword>
<dbReference type="EC" id="1.2.1.70" evidence="3 9"/>
<dbReference type="InterPro" id="IPR036453">
    <property type="entry name" value="GluRdtase_dimer_dom_sf"/>
</dbReference>
<dbReference type="NCBIfam" id="TIGR01035">
    <property type="entry name" value="hemA"/>
    <property type="match status" value="1"/>
</dbReference>
<evidence type="ECO:0000259" key="16">
    <source>
        <dbReference type="Pfam" id="PF00745"/>
    </source>
</evidence>
<dbReference type="CDD" id="cd05213">
    <property type="entry name" value="NAD_bind_Glutamyl_tRNA_reduct"/>
    <property type="match status" value="1"/>
</dbReference>
<evidence type="ECO:0000256" key="11">
    <source>
        <dbReference type="PIRSR" id="PIRSR000445-2"/>
    </source>
</evidence>
<evidence type="ECO:0000256" key="6">
    <source>
        <dbReference type="ARBA" id="ARBA00023244"/>
    </source>
</evidence>
<evidence type="ECO:0000256" key="4">
    <source>
        <dbReference type="ARBA" id="ARBA00022857"/>
    </source>
</evidence>
<feature type="binding site" evidence="9 12">
    <location>
        <begin position="187"/>
        <end position="192"/>
    </location>
    <ligand>
        <name>NADP(+)</name>
        <dbReference type="ChEBI" id="CHEBI:58349"/>
    </ligand>
</feature>
<dbReference type="GO" id="GO:0008883">
    <property type="term" value="F:glutamyl-tRNA reductase activity"/>
    <property type="evidence" value="ECO:0007669"/>
    <property type="project" value="UniProtKB-UniRule"/>
</dbReference>
<evidence type="ECO:0000256" key="7">
    <source>
        <dbReference type="ARBA" id="ARBA00047464"/>
    </source>
</evidence>
<dbReference type="FunFam" id="3.40.50.720:FF:000031">
    <property type="entry name" value="Glutamyl-tRNA reductase"/>
    <property type="match status" value="1"/>
</dbReference>
<feature type="active site" description="Nucleophile" evidence="9 10">
    <location>
        <position position="50"/>
    </location>
</feature>
<feature type="binding site" evidence="9 11">
    <location>
        <position position="118"/>
    </location>
    <ligand>
        <name>substrate</name>
    </ligand>
</feature>
<feature type="site" description="Important for activity" evidence="9 13">
    <location>
        <position position="97"/>
    </location>
</feature>
<feature type="domain" description="Quinate/shikimate 5-dehydrogenase/glutamyl-tRNA reductase" evidence="17">
    <location>
        <begin position="170"/>
        <end position="304"/>
    </location>
</feature>
<reference evidence="19 20" key="1">
    <citation type="submission" date="2018-07" db="EMBL/GenBank/DDBJ databases">
        <title>Genomic Encyclopedia of Type Strains, Phase IV (KMG-IV): sequencing the most valuable type-strain genomes for metagenomic binning, comparative biology and taxonomic classification.</title>
        <authorList>
            <person name="Goeker M."/>
        </authorList>
    </citation>
    <scope>NUCLEOTIDE SEQUENCE [LARGE SCALE GENOMIC DNA]</scope>
    <source>
        <strain evidence="19 20">DSM 26407</strain>
    </source>
</reference>
<evidence type="ECO:0000256" key="1">
    <source>
        <dbReference type="ARBA" id="ARBA00005059"/>
    </source>
</evidence>
<dbReference type="Proteomes" id="UP000252707">
    <property type="component" value="Unassembled WGS sequence"/>
</dbReference>
<comment type="domain">
    <text evidence="9">Possesses an unusual extended V-shaped dimeric structure with each monomer consisting of three distinct domains arranged along a curved 'spinal' alpha-helix. The N-terminal catalytic domain specifically recognizes the glutamate moiety of the substrate. The second domain is the NADPH-binding domain, and the third C-terminal domain is responsible for dimerization.</text>
</comment>
<evidence type="ECO:0000313" key="19">
    <source>
        <dbReference type="EMBL" id="RCX33212.1"/>
    </source>
</evidence>
<evidence type="ECO:0000256" key="12">
    <source>
        <dbReference type="PIRSR" id="PIRSR000445-3"/>
    </source>
</evidence>
<dbReference type="InterPro" id="IPR036343">
    <property type="entry name" value="GluRdtase_N_sf"/>
</dbReference>